<feature type="domain" description="AtuA-like ferredoxin-fold" evidence="2">
    <location>
        <begin position="10"/>
        <end position="107"/>
    </location>
</feature>
<dbReference type="InterPro" id="IPR056362">
    <property type="entry name" value="AtuA-like_ferredoxin_dom"/>
</dbReference>
<gene>
    <name evidence="3" type="ORF">P2L57_38845</name>
</gene>
<organism evidence="3 4">
    <name type="scientific">Streptantibioticus ferralitis</name>
    <dbReference type="NCBI Taxonomy" id="236510"/>
    <lineage>
        <taxon>Bacteria</taxon>
        <taxon>Bacillati</taxon>
        <taxon>Actinomycetota</taxon>
        <taxon>Actinomycetes</taxon>
        <taxon>Kitasatosporales</taxon>
        <taxon>Streptomycetaceae</taxon>
        <taxon>Streptantibioticus</taxon>
    </lineage>
</organism>
<dbReference type="RefSeq" id="WP_275823118.1">
    <property type="nucleotide sequence ID" value="NZ_BAAANM010000051.1"/>
</dbReference>
<sequence length="121" mass="12951">MTPASAPGPTLRELAPARAGDKGRSLTLTVVARNAANYPMLRAGLTAAAVREHLSPRISGDVHRYEMPATATLLFLSERTPDDSVNTSLHRDRHGKTLSGLLLDLPIPTEPTTPSRSLEST</sequence>
<evidence type="ECO:0000313" key="4">
    <source>
        <dbReference type="Proteomes" id="UP001220022"/>
    </source>
</evidence>
<evidence type="ECO:0000256" key="1">
    <source>
        <dbReference type="SAM" id="MobiDB-lite"/>
    </source>
</evidence>
<proteinExistence type="predicted"/>
<evidence type="ECO:0000259" key="2">
    <source>
        <dbReference type="Pfam" id="PF23544"/>
    </source>
</evidence>
<protein>
    <recommendedName>
        <fullName evidence="2">AtuA-like ferredoxin-fold domain-containing protein</fullName>
    </recommendedName>
</protein>
<name>A0ABT5ZCQ0_9ACTN</name>
<accession>A0ABT5ZCQ0</accession>
<reference evidence="3 4" key="1">
    <citation type="submission" date="2023-03" db="EMBL/GenBank/DDBJ databases">
        <title>Draft genome sequence of type strain Streptomyces ferralitis JCM 14344.</title>
        <authorList>
            <person name="Klaysubun C."/>
            <person name="Duangmal K."/>
        </authorList>
    </citation>
    <scope>NUCLEOTIDE SEQUENCE [LARGE SCALE GENOMIC DNA]</scope>
    <source>
        <strain evidence="3 4">JCM 14344</strain>
    </source>
</reference>
<dbReference type="Pfam" id="PF23544">
    <property type="entry name" value="AtuA_ferredoxin"/>
    <property type="match status" value="1"/>
</dbReference>
<keyword evidence="4" id="KW-1185">Reference proteome</keyword>
<evidence type="ECO:0000313" key="3">
    <source>
        <dbReference type="EMBL" id="MDF2261463.1"/>
    </source>
</evidence>
<feature type="region of interest" description="Disordered" evidence="1">
    <location>
        <begin position="1"/>
        <end position="23"/>
    </location>
</feature>
<dbReference type="Proteomes" id="UP001220022">
    <property type="component" value="Unassembled WGS sequence"/>
</dbReference>
<comment type="caution">
    <text evidence="3">The sequence shown here is derived from an EMBL/GenBank/DDBJ whole genome shotgun (WGS) entry which is preliminary data.</text>
</comment>
<dbReference type="EMBL" id="JARHTQ010000060">
    <property type="protein sequence ID" value="MDF2261463.1"/>
    <property type="molecule type" value="Genomic_DNA"/>
</dbReference>